<organism evidence="1 2">
    <name type="scientific">Gossypium australe</name>
    <dbReference type="NCBI Taxonomy" id="47621"/>
    <lineage>
        <taxon>Eukaryota</taxon>
        <taxon>Viridiplantae</taxon>
        <taxon>Streptophyta</taxon>
        <taxon>Embryophyta</taxon>
        <taxon>Tracheophyta</taxon>
        <taxon>Spermatophyta</taxon>
        <taxon>Magnoliopsida</taxon>
        <taxon>eudicotyledons</taxon>
        <taxon>Gunneridae</taxon>
        <taxon>Pentapetalae</taxon>
        <taxon>rosids</taxon>
        <taxon>malvids</taxon>
        <taxon>Malvales</taxon>
        <taxon>Malvaceae</taxon>
        <taxon>Malvoideae</taxon>
        <taxon>Gossypium</taxon>
    </lineage>
</organism>
<dbReference type="Gene3D" id="2.40.70.10">
    <property type="entry name" value="Acid Proteases"/>
    <property type="match status" value="1"/>
</dbReference>
<keyword evidence="2" id="KW-1185">Reference proteome</keyword>
<dbReference type="InterPro" id="IPR021109">
    <property type="entry name" value="Peptidase_aspartic_dom_sf"/>
</dbReference>
<dbReference type="OrthoDB" id="1306327at2759"/>
<sequence>MVPPKLKDPGSLTIPIEIGGVNFGKTLRDLEASINLISLLGFRDLRETSITLQLVGRSLMRLKRVIDDVLVRVRQFILPVDFTVLKFKEDLKIPILLGRTFLATSRATIDVGRGEFTMNIDGEVEFFRCVCPDPKTREFLAYSGQFQAIGLLYNHAGDDGRCFKWCVFAGSRAKMRGIRVKKKGVVARQTVNQFVGLKISRHLLVPGTLCQHYYEGVTYHPKIDF</sequence>
<dbReference type="PANTHER" id="PTHR33067:SF31">
    <property type="entry name" value="RNA-DIRECTED DNA POLYMERASE"/>
    <property type="match status" value="1"/>
</dbReference>
<dbReference type="AlphaFoldDB" id="A0A5B6X0T5"/>
<name>A0A5B6X0T5_9ROSI</name>
<accession>A0A5B6X0T5</accession>
<protein>
    <submittedName>
        <fullName evidence="1">Retrovirus-related Pol polyprotein from transposon opus</fullName>
    </submittedName>
</protein>
<reference evidence="1" key="1">
    <citation type="submission" date="2019-08" db="EMBL/GenBank/DDBJ databases">
        <authorList>
            <person name="Liu F."/>
        </authorList>
    </citation>
    <scope>NUCLEOTIDE SEQUENCE [LARGE SCALE GENOMIC DNA]</scope>
    <source>
        <strain evidence="1">PA1801</strain>
        <tissue evidence="1">Leaf</tissue>
    </source>
</reference>
<dbReference type="Proteomes" id="UP000325315">
    <property type="component" value="Unassembled WGS sequence"/>
</dbReference>
<evidence type="ECO:0000313" key="2">
    <source>
        <dbReference type="Proteomes" id="UP000325315"/>
    </source>
</evidence>
<evidence type="ECO:0000313" key="1">
    <source>
        <dbReference type="EMBL" id="KAA3487849.1"/>
    </source>
</evidence>
<dbReference type="EMBL" id="SMMG02000001">
    <property type="protein sequence ID" value="KAA3487849.1"/>
    <property type="molecule type" value="Genomic_DNA"/>
</dbReference>
<comment type="caution">
    <text evidence="1">The sequence shown here is derived from an EMBL/GenBank/DDBJ whole genome shotgun (WGS) entry which is preliminary data.</text>
</comment>
<dbReference type="PANTHER" id="PTHR33067">
    <property type="entry name" value="RNA-DIRECTED DNA POLYMERASE-RELATED"/>
    <property type="match status" value="1"/>
</dbReference>
<gene>
    <name evidence="1" type="ORF">EPI10_031649</name>
</gene>
<proteinExistence type="predicted"/>